<feature type="compositionally biased region" description="Pro residues" evidence="1">
    <location>
        <begin position="291"/>
        <end position="311"/>
    </location>
</feature>
<dbReference type="GO" id="GO:0060090">
    <property type="term" value="F:molecular adaptor activity"/>
    <property type="evidence" value="ECO:0007669"/>
    <property type="project" value="TreeGrafter"/>
</dbReference>
<dbReference type="EMBL" id="LNIX01000017">
    <property type="protein sequence ID" value="OXA45644.1"/>
    <property type="molecule type" value="Genomic_DNA"/>
</dbReference>
<evidence type="ECO:0000259" key="2">
    <source>
        <dbReference type="Pfam" id="PF04054"/>
    </source>
</evidence>
<keyword evidence="4" id="KW-1185">Reference proteome</keyword>
<dbReference type="PANTHER" id="PTHR13162">
    <property type="entry name" value="CCR4-NOT TRANSCRIPTION COMPLEX"/>
    <property type="match status" value="1"/>
</dbReference>
<dbReference type="GO" id="GO:0000288">
    <property type="term" value="P:nuclear-transcribed mRNA catabolic process, deadenylation-dependent decay"/>
    <property type="evidence" value="ECO:0007669"/>
    <property type="project" value="TreeGrafter"/>
</dbReference>
<dbReference type="PRINTS" id="PR01217">
    <property type="entry name" value="PRICHEXTENSN"/>
</dbReference>
<evidence type="ECO:0000313" key="4">
    <source>
        <dbReference type="Proteomes" id="UP000198287"/>
    </source>
</evidence>
<dbReference type="InterPro" id="IPR007196">
    <property type="entry name" value="CCR4-Not_Not1_C"/>
</dbReference>
<dbReference type="PANTHER" id="PTHR13162:SF8">
    <property type="entry name" value="CCR4-NOT TRANSCRIPTION COMPLEX SUBUNIT 1"/>
    <property type="match status" value="1"/>
</dbReference>
<feature type="domain" description="CCR4-Not complex component Not1 C-terminal" evidence="2">
    <location>
        <begin position="559"/>
        <end position="898"/>
    </location>
</feature>
<dbReference type="Gene3D" id="1.25.40.790">
    <property type="match status" value="1"/>
</dbReference>
<gene>
    <name evidence="3" type="ORF">Fcan01_19401</name>
</gene>
<reference evidence="3 4" key="1">
    <citation type="submission" date="2015-12" db="EMBL/GenBank/DDBJ databases">
        <title>The genome of Folsomia candida.</title>
        <authorList>
            <person name="Faddeeva A."/>
            <person name="Derks M.F."/>
            <person name="Anvar Y."/>
            <person name="Smit S."/>
            <person name="Van Straalen N."/>
            <person name="Roelofs D."/>
        </authorList>
    </citation>
    <scope>NUCLEOTIDE SEQUENCE [LARGE SCALE GENOMIC DNA]</scope>
    <source>
        <strain evidence="3 4">VU population</strain>
        <tissue evidence="3">Whole body</tissue>
    </source>
</reference>
<sequence length="950" mass="108446">MLRRPKKVAPMAIPQLTTIEEEDNEEKPYRGPVLDWSNVPLPEAPIDWFSFRFGFDRKYPHPNGYTGRIVPGIIEARRATIPFIGAKRRSYGRGRLPPWVCPFHRQRRRQGSPRPKEDEPPPSYPVHPQSYPVRPPTSSSVRPGSSASVRPGSSASVRPGSSASVRPSSSSSVRPPTSSSVRPGSSSSLRPPSSPARPGSSSSLRHPTSPVRPGSCSISPRPPQPPIGTQRPKPPRPPGHEEDDKAFALMTTEIHGLIDNMIAESEKDDDIEEFNSLSAEIDGLVKTMAPPLTPPPTPAPPPSLAPPSPPSEPEDSRDVFNILANTVNEFVAQVMLSREKGVRKMYEVFDVMSRGKRDEMVRIIEFLNGDLPGYLHLKDGIPSTIGGPDVPNELAPVGPKTDPIEKWEQMFIEWIHLFSKEGTPTDSTKPFRLFVHDLSHEKIFADDETLTSFLTFCVKLCIKEMYKVAEAASPWKPPDKVKLYYCVDALARLVALLIKHIGAKPKWCPTTRLILLRKFLGILATLLLEEAKNKKTFQQLVFHRMLVMLLQDLIKDPKFNWIQKQFLYEFGYILHILEPSTVPGFVYSWMEIVGNRNFYSLMLQDDHRALAIYYQLIYDLLIFVRPFLRSADLHKQPGTTLYRGTRKLFLQMFHEHVEFLTLFSYHFLTHIPPNCMQLRNIVLSAAPRRIPLPDPFTTSVKFKELKDATGTPQVLLEVGKTLHRIRARAPLMKYLRTREPSDFRSRLLWCLEQKDDDGKRYGAKMINALVVFMGVCHVYVLQDGGKNVRHIAPSKIVKTPFMKIYEYMVLYMKNELRYLFVTALVNQLKFPSAYTHYFYLVILHLFKHVQRKESVVVQECITRVLLERLNKLDDPHPWGLRVLFSELISNGELKFLEQLDSYAPETAALLDHVPDPYMANKYTPVPPLFKYDVDFPELDVEKKQPKKWMK</sequence>
<feature type="compositionally biased region" description="Low complexity" evidence="1">
    <location>
        <begin position="130"/>
        <end position="205"/>
    </location>
</feature>
<dbReference type="OrthoDB" id="1933107at2759"/>
<dbReference type="STRING" id="158441.A0A226DLC4"/>
<proteinExistence type="predicted"/>
<accession>A0A226DLC4</accession>
<evidence type="ECO:0000313" key="3">
    <source>
        <dbReference type="EMBL" id="OXA45644.1"/>
    </source>
</evidence>
<protein>
    <submittedName>
        <fullName evidence="3">CCR4-NOT transcription complex subunit 1</fullName>
    </submittedName>
</protein>
<dbReference type="Proteomes" id="UP000198287">
    <property type="component" value="Unassembled WGS sequence"/>
</dbReference>
<dbReference type="InterPro" id="IPR040398">
    <property type="entry name" value="Not1"/>
</dbReference>
<dbReference type="Gene3D" id="1.25.40.800">
    <property type="match status" value="1"/>
</dbReference>
<feature type="region of interest" description="Disordered" evidence="1">
    <location>
        <begin position="95"/>
        <end position="243"/>
    </location>
</feature>
<dbReference type="GO" id="GO:0000932">
    <property type="term" value="C:P-body"/>
    <property type="evidence" value="ECO:0007669"/>
    <property type="project" value="TreeGrafter"/>
</dbReference>
<dbReference type="GO" id="GO:0030015">
    <property type="term" value="C:CCR4-NOT core complex"/>
    <property type="evidence" value="ECO:0007669"/>
    <property type="project" value="InterPro"/>
</dbReference>
<comment type="caution">
    <text evidence="3">The sequence shown here is derived from an EMBL/GenBank/DDBJ whole genome shotgun (WGS) entry which is preliminary data.</text>
</comment>
<dbReference type="Pfam" id="PF04054">
    <property type="entry name" value="Not1"/>
    <property type="match status" value="1"/>
</dbReference>
<dbReference type="GO" id="GO:0017148">
    <property type="term" value="P:negative regulation of translation"/>
    <property type="evidence" value="ECO:0007669"/>
    <property type="project" value="InterPro"/>
</dbReference>
<name>A0A226DLC4_FOLCA</name>
<organism evidence="3 4">
    <name type="scientific">Folsomia candida</name>
    <name type="common">Springtail</name>
    <dbReference type="NCBI Taxonomy" id="158441"/>
    <lineage>
        <taxon>Eukaryota</taxon>
        <taxon>Metazoa</taxon>
        <taxon>Ecdysozoa</taxon>
        <taxon>Arthropoda</taxon>
        <taxon>Hexapoda</taxon>
        <taxon>Collembola</taxon>
        <taxon>Entomobryomorpha</taxon>
        <taxon>Isotomoidea</taxon>
        <taxon>Isotomidae</taxon>
        <taxon>Proisotominae</taxon>
        <taxon>Folsomia</taxon>
    </lineage>
</organism>
<feature type="region of interest" description="Disordered" evidence="1">
    <location>
        <begin position="286"/>
        <end position="317"/>
    </location>
</feature>
<evidence type="ECO:0000256" key="1">
    <source>
        <dbReference type="SAM" id="MobiDB-lite"/>
    </source>
</evidence>
<dbReference type="AlphaFoldDB" id="A0A226DLC4"/>